<evidence type="ECO:0000313" key="4">
    <source>
        <dbReference type="Proteomes" id="UP000198908"/>
    </source>
</evidence>
<gene>
    <name evidence="3" type="ORF">SAMN05421548_11529</name>
</gene>
<dbReference type="InterPro" id="IPR006016">
    <property type="entry name" value="UspA"/>
</dbReference>
<dbReference type="PRINTS" id="PR01438">
    <property type="entry name" value="UNVRSLSTRESS"/>
</dbReference>
<dbReference type="EMBL" id="FMYQ01000015">
    <property type="protein sequence ID" value="SDD14783.1"/>
    <property type="molecule type" value="Genomic_DNA"/>
</dbReference>
<dbReference type="Proteomes" id="UP000198908">
    <property type="component" value="Unassembled WGS sequence"/>
</dbReference>
<dbReference type="AlphaFoldDB" id="A0A1G6SDH4"/>
<dbReference type="Gene3D" id="3.40.50.12370">
    <property type="match status" value="1"/>
</dbReference>
<dbReference type="Pfam" id="PF00582">
    <property type="entry name" value="Usp"/>
    <property type="match status" value="1"/>
</dbReference>
<evidence type="ECO:0000313" key="3">
    <source>
        <dbReference type="EMBL" id="SDD14783.1"/>
    </source>
</evidence>
<dbReference type="OrthoDB" id="9804721at2"/>
<comment type="similarity">
    <text evidence="1">Belongs to the universal stress protein A family.</text>
</comment>
<dbReference type="CDD" id="cd00293">
    <property type="entry name" value="USP-like"/>
    <property type="match status" value="1"/>
</dbReference>
<protein>
    <submittedName>
        <fullName evidence="3">Universal stress protein family protein</fullName>
    </submittedName>
</protein>
<evidence type="ECO:0000259" key="2">
    <source>
        <dbReference type="Pfam" id="PF00582"/>
    </source>
</evidence>
<dbReference type="SUPFAM" id="SSF52402">
    <property type="entry name" value="Adenine nucleotide alpha hydrolases-like"/>
    <property type="match status" value="2"/>
</dbReference>
<proteinExistence type="inferred from homology"/>
<dbReference type="InterPro" id="IPR006015">
    <property type="entry name" value="Universal_stress_UspA"/>
</dbReference>
<sequence>MEYRSILVHLDGSERASACLDLALLVARRHGAHVNALFAPEPIEHESAWSMTLDVGYRGQTREDSRRALEHQFFNGLSQAKLEGTWRTATAPALEALLALSPFADLIVMSQSDPAALDTSLANRLQARVTLAAGRPVLWVPFAGTFPTVGERIVVAWDAGQSATRALYDALPFMRLAAHTTIVTLNAEREGRIPGADIALVLARHGIGVEVTQLHTPPTVSVASALLARVEKLCGDLLVMGAYGHARWKELLLGGVTQTVLGAMPVPVLMSH</sequence>
<accession>A0A1G6SDH4</accession>
<name>A0A1G6SDH4_9BURK</name>
<dbReference type="PANTHER" id="PTHR46268">
    <property type="entry name" value="STRESS RESPONSE PROTEIN NHAX"/>
    <property type="match status" value="1"/>
</dbReference>
<dbReference type="PANTHER" id="PTHR46268:SF15">
    <property type="entry name" value="UNIVERSAL STRESS PROTEIN HP_0031"/>
    <property type="match status" value="1"/>
</dbReference>
<feature type="domain" description="UspA" evidence="2">
    <location>
        <begin position="220"/>
        <end position="270"/>
    </location>
</feature>
<keyword evidence="4" id="KW-1185">Reference proteome</keyword>
<evidence type="ECO:0000256" key="1">
    <source>
        <dbReference type="ARBA" id="ARBA00008791"/>
    </source>
</evidence>
<dbReference type="RefSeq" id="WP_091998636.1">
    <property type="nucleotide sequence ID" value="NZ_FMYQ01000015.1"/>
</dbReference>
<organism evidence="3 4">
    <name type="scientific">Paraburkholderia lycopersici</name>
    <dbReference type="NCBI Taxonomy" id="416944"/>
    <lineage>
        <taxon>Bacteria</taxon>
        <taxon>Pseudomonadati</taxon>
        <taxon>Pseudomonadota</taxon>
        <taxon>Betaproteobacteria</taxon>
        <taxon>Burkholderiales</taxon>
        <taxon>Burkholderiaceae</taxon>
        <taxon>Paraburkholderia</taxon>
    </lineage>
</organism>
<reference evidence="4" key="1">
    <citation type="submission" date="2016-09" db="EMBL/GenBank/DDBJ databases">
        <authorList>
            <person name="Varghese N."/>
            <person name="Submissions S."/>
        </authorList>
    </citation>
    <scope>NUCLEOTIDE SEQUENCE [LARGE SCALE GENOMIC DNA]</scope>
    <source>
        <strain evidence="4">TNe-862</strain>
    </source>
</reference>
<dbReference type="STRING" id="416944.SAMN05421548_11529"/>